<dbReference type="InterPro" id="IPR045894">
    <property type="entry name" value="At5g08430-like"/>
</dbReference>
<dbReference type="PROSITE" id="PS51360">
    <property type="entry name" value="PLUS3"/>
    <property type="match status" value="1"/>
</dbReference>
<dbReference type="InterPro" id="IPR036885">
    <property type="entry name" value="SWIB_MDM2_dom_sf"/>
</dbReference>
<reference evidence="7" key="3">
    <citation type="journal article" date="2020" name="Plant Biotechnol. J.">
        <title>The pomegranate (Punica granatum L.) draft genome dissects genetic divergence between soft- and hard-seeded cultivars.</title>
        <authorList>
            <person name="Luo X."/>
            <person name="Li H."/>
            <person name="Wu Z."/>
            <person name="Yao W."/>
            <person name="Zhao P."/>
            <person name="Cao D."/>
            <person name="Yu H."/>
            <person name="Li K."/>
            <person name="Poudel K."/>
            <person name="Zhao D."/>
            <person name="Zhang F."/>
            <person name="Xia X."/>
            <person name="Chen L."/>
            <person name="Wang Q."/>
            <person name="Jing D."/>
            <person name="Cao S."/>
        </authorList>
    </citation>
    <scope>NUCLEOTIDE SEQUENCE [LARGE SCALE GENOMIC DNA]</scope>
</reference>
<dbReference type="Pfam" id="PF25980">
    <property type="entry name" value="NERD_plant"/>
    <property type="match status" value="1"/>
</dbReference>
<dbReference type="InterPro" id="IPR003169">
    <property type="entry name" value="GYF"/>
</dbReference>
<feature type="region of interest" description="Disordered" evidence="1">
    <location>
        <begin position="611"/>
        <end position="630"/>
    </location>
</feature>
<dbReference type="Pfam" id="PF03126">
    <property type="entry name" value="Plus-3"/>
    <property type="match status" value="1"/>
</dbReference>
<dbReference type="PANTHER" id="PTHR46851:SF11">
    <property type="entry name" value="GYF DOMAIN-CONTAINING PROTEIN"/>
    <property type="match status" value="1"/>
</dbReference>
<dbReference type="InterPro" id="IPR058668">
    <property type="entry name" value="NERD_dom"/>
</dbReference>
<evidence type="ECO:0000313" key="7">
    <source>
        <dbReference type="Proteomes" id="UP000515151"/>
    </source>
</evidence>
<feature type="compositionally biased region" description="Polar residues" evidence="1">
    <location>
        <begin position="570"/>
        <end position="583"/>
    </location>
</feature>
<dbReference type="GeneID" id="116199498"/>
<reference evidence="6" key="1">
    <citation type="journal article" date="2017" name="Plant J.">
        <title>The pomegranate (Punica granatum L.) genome and the genomics of punicalagin biosynthesis.</title>
        <authorList>
            <person name="Qin G."/>
            <person name="Xu C."/>
            <person name="Ming R."/>
            <person name="Tang H."/>
            <person name="Guyot R."/>
            <person name="Kramer E.M."/>
            <person name="Hu Y."/>
            <person name="Yi X."/>
            <person name="Qi Y."/>
            <person name="Xu X."/>
            <person name="Gao Z."/>
            <person name="Pan H."/>
            <person name="Jian J."/>
            <person name="Tian Y."/>
            <person name="Yue Z."/>
            <person name="Xu Y."/>
        </authorList>
    </citation>
    <scope>NUCLEOTIDE SEQUENCE [LARGE SCALE GENOMIC DNA]</scope>
    <source>
        <strain evidence="6">cv. Dabenzi</strain>
    </source>
</reference>
<dbReference type="InterPro" id="IPR003121">
    <property type="entry name" value="SWIB_MDM2_domain"/>
</dbReference>
<organism evidence="5 6">
    <name type="scientific">Punica granatum</name>
    <name type="common">Pomegranate</name>
    <dbReference type="NCBI Taxonomy" id="22663"/>
    <lineage>
        <taxon>Eukaryota</taxon>
        <taxon>Viridiplantae</taxon>
        <taxon>Streptophyta</taxon>
        <taxon>Embryophyta</taxon>
        <taxon>Tracheophyta</taxon>
        <taxon>Spermatophyta</taxon>
        <taxon>Magnoliopsida</taxon>
        <taxon>eudicotyledons</taxon>
        <taxon>Gunneridae</taxon>
        <taxon>Pentapetalae</taxon>
        <taxon>rosids</taxon>
        <taxon>malvids</taxon>
        <taxon>Myrtales</taxon>
        <taxon>Lythraceae</taxon>
        <taxon>Punica</taxon>
    </lineage>
</organism>
<dbReference type="GO" id="GO:0003677">
    <property type="term" value="F:DNA binding"/>
    <property type="evidence" value="ECO:0007669"/>
    <property type="project" value="InterPro"/>
</dbReference>
<feature type="domain" description="GYF" evidence="2">
    <location>
        <begin position="638"/>
        <end position="692"/>
    </location>
</feature>
<dbReference type="AlphaFoldDB" id="A0A218WA73"/>
<accession>A0A218WA73</accession>
<sequence>MRNRVELDPVEWVEEYNGNYYPPPQGKRRYQRRKKEFVGWGSRELIEFLESIGKDTSDQISKDDVAAIITGYINEHRLTDPNKKKKVNSDERLKSLFGRKSLRLNRVSNLLSKHYAENEESPDDVSSRSSGGEDIPAKRQQSISERKPLKKKVLKTFTSPFAAIIPDNLKLVYLKRSLVEDLLKDFENFEQKVIGSFVRVKSDPNDYLQKNPYQLLQVTGMRKVSEGADMSSVRLRVAVRDIRISMLSDDNFTKEECEELSQKIKDGVYKKLKMVDLEEKVQALHEDITKHWLVREISLLQNLIERANEKGWRKELAEYLDRKHLLQTPAEQSRMLCELPKLVPESIKVDSAVETFPEYDVDSFPEDDVDSLGSTEPMLGDTPEISKPETVTNGADSACVMDFTGYKKQRLEQNQNSRERHASVDLNFNGGFEGTAGKMQEASRMIDFSRSRPGNARYSAAPNEALLGSFARKADSSTEYWHVTCVREPQTNHPVENGVNARERPESVDLNNGFAGAVTKTSQVIDFSSIVPEMNKFSASSNGVNVVTSITRGMYSAEYLHGARAEENLQNGPLQTNASNAERPSTVDLNRGVQGSREKKVKASTQVIDLSSDDEDDTIKHHDPPRGNNNRIAFNLESMVWYYKDPQGNRQGPFSLEMLKLWSDAKYFPPDFKVWMDGQNPSEAASLADMFRWIFPKH</sequence>
<dbReference type="InterPro" id="IPR035445">
    <property type="entry name" value="GYF-like_dom_sf"/>
</dbReference>
<dbReference type="SUPFAM" id="SSF47592">
    <property type="entry name" value="SWIB/MDM2 domain"/>
    <property type="match status" value="1"/>
</dbReference>
<feature type="domain" description="DM2" evidence="4">
    <location>
        <begin position="34"/>
        <end position="117"/>
    </location>
</feature>
<dbReference type="InterPro" id="IPR036128">
    <property type="entry name" value="Plus3-like_sf"/>
</dbReference>
<dbReference type="PANTHER" id="PTHR46851">
    <property type="entry name" value="OS01G0884500 PROTEIN"/>
    <property type="match status" value="1"/>
</dbReference>
<feature type="region of interest" description="Disordered" evidence="1">
    <location>
        <begin position="570"/>
        <end position="605"/>
    </location>
</feature>
<evidence type="ECO:0000313" key="5">
    <source>
        <dbReference type="EMBL" id="OWM69433.1"/>
    </source>
</evidence>
<evidence type="ECO:0000259" key="4">
    <source>
        <dbReference type="PROSITE" id="PS51925"/>
    </source>
</evidence>
<dbReference type="PROSITE" id="PS51925">
    <property type="entry name" value="SWIB_MDM2"/>
    <property type="match status" value="1"/>
</dbReference>
<evidence type="ECO:0000256" key="1">
    <source>
        <dbReference type="SAM" id="MobiDB-lite"/>
    </source>
</evidence>
<gene>
    <name evidence="8" type="primary">LOC116199498</name>
    <name evidence="5" type="ORF">CDL15_Pgr013894</name>
</gene>
<dbReference type="CDD" id="cd10567">
    <property type="entry name" value="SWIB-MDM2_like"/>
    <property type="match status" value="1"/>
</dbReference>
<dbReference type="Gene3D" id="3.30.1490.40">
    <property type="match status" value="1"/>
</dbReference>
<dbReference type="SMART" id="SM00719">
    <property type="entry name" value="Plus3"/>
    <property type="match status" value="1"/>
</dbReference>
<evidence type="ECO:0000259" key="2">
    <source>
        <dbReference type="PROSITE" id="PS50829"/>
    </source>
</evidence>
<dbReference type="Pfam" id="PF02213">
    <property type="entry name" value="GYF"/>
    <property type="match status" value="1"/>
</dbReference>
<evidence type="ECO:0000259" key="3">
    <source>
        <dbReference type="PROSITE" id="PS51360"/>
    </source>
</evidence>
<dbReference type="Gene3D" id="1.10.245.10">
    <property type="entry name" value="SWIB/MDM2 domain"/>
    <property type="match status" value="1"/>
</dbReference>
<dbReference type="SMART" id="SM00444">
    <property type="entry name" value="GYF"/>
    <property type="match status" value="1"/>
</dbReference>
<name>A0A218WA73_PUNGR</name>
<dbReference type="Gene3D" id="3.90.70.200">
    <property type="entry name" value="Plus-3 domain"/>
    <property type="match status" value="1"/>
</dbReference>
<dbReference type="Proteomes" id="UP000515151">
    <property type="component" value="Chromosome 3"/>
</dbReference>
<proteinExistence type="predicted"/>
<evidence type="ECO:0000313" key="6">
    <source>
        <dbReference type="Proteomes" id="UP000197138"/>
    </source>
</evidence>
<dbReference type="SUPFAM" id="SSF159042">
    <property type="entry name" value="Plus3-like"/>
    <property type="match status" value="1"/>
</dbReference>
<dbReference type="PROSITE" id="PS50829">
    <property type="entry name" value="GYF"/>
    <property type="match status" value="1"/>
</dbReference>
<dbReference type="InterPro" id="IPR004343">
    <property type="entry name" value="Plus-3_dom"/>
</dbReference>
<dbReference type="RefSeq" id="XP_031385726.1">
    <property type="nucleotide sequence ID" value="XM_031529866.1"/>
</dbReference>
<feature type="region of interest" description="Disordered" evidence="1">
    <location>
        <begin position="113"/>
        <end position="146"/>
    </location>
</feature>
<protein>
    <submittedName>
        <fullName evidence="8">Uncharacterized protein At5g08430</fullName>
    </submittedName>
</protein>
<keyword evidence="7" id="KW-1185">Reference proteome</keyword>
<evidence type="ECO:0000313" key="8">
    <source>
        <dbReference type="RefSeq" id="XP_031385726.1"/>
    </source>
</evidence>
<dbReference type="Pfam" id="PF02201">
    <property type="entry name" value="SWIB"/>
    <property type="match status" value="1"/>
</dbReference>
<dbReference type="Proteomes" id="UP000197138">
    <property type="component" value="Unassembled WGS sequence"/>
</dbReference>
<dbReference type="EMBL" id="MTKT01004864">
    <property type="protein sequence ID" value="OWM69433.1"/>
    <property type="molecule type" value="Genomic_DNA"/>
</dbReference>
<dbReference type="SUPFAM" id="SSF55277">
    <property type="entry name" value="GYF domain"/>
    <property type="match status" value="1"/>
</dbReference>
<reference evidence="5" key="2">
    <citation type="submission" date="2017-06" db="EMBL/GenBank/DDBJ databases">
        <title>The pomegranate genome and the genomics of punicalagin biosynthesis.</title>
        <authorList>
            <person name="Xu C."/>
        </authorList>
    </citation>
    <scope>NUCLEOTIDE SEQUENCE [LARGE SCALE GENOMIC DNA]</scope>
    <source>
        <tissue evidence="5">Fresh leaf</tissue>
    </source>
</reference>
<feature type="domain" description="Plus3" evidence="3">
    <location>
        <begin position="163"/>
        <end position="289"/>
    </location>
</feature>
<dbReference type="OrthoDB" id="6415790at2759"/>
<reference evidence="8" key="4">
    <citation type="submission" date="2025-04" db="UniProtKB">
        <authorList>
            <consortium name="RefSeq"/>
        </authorList>
    </citation>
    <scope>IDENTIFICATION</scope>
    <source>
        <tissue evidence="8">Leaf</tissue>
    </source>
</reference>